<feature type="transmembrane region" description="Helical" evidence="18">
    <location>
        <begin position="301"/>
        <end position="319"/>
    </location>
</feature>
<protein>
    <recommendedName>
        <fullName evidence="5">Mitochondrial import inner membrane translocase subunit TIM16</fullName>
    </recommendedName>
    <alternativeName>
        <fullName evidence="4">Mitochondrial import inner membrane translocase subunit tim16</fullName>
    </alternativeName>
    <alternativeName>
        <fullName evidence="14 15">Presequence translocated-associated motor subunit PAM16</fullName>
    </alternativeName>
</protein>
<keyword evidence="9" id="KW-0653">Protein transport</keyword>
<evidence type="ECO:0000256" key="8">
    <source>
        <dbReference type="ARBA" id="ARBA00022792"/>
    </source>
</evidence>
<evidence type="ECO:0000256" key="5">
    <source>
        <dbReference type="ARBA" id="ARBA00020721"/>
    </source>
</evidence>
<keyword evidence="7 18" id="KW-0812">Transmembrane</keyword>
<evidence type="ECO:0000256" key="10">
    <source>
        <dbReference type="ARBA" id="ARBA00022989"/>
    </source>
</evidence>
<organism evidence="19 20">
    <name type="scientific">Funneliformis geosporum</name>
    <dbReference type="NCBI Taxonomy" id="1117311"/>
    <lineage>
        <taxon>Eukaryota</taxon>
        <taxon>Fungi</taxon>
        <taxon>Fungi incertae sedis</taxon>
        <taxon>Mucoromycota</taxon>
        <taxon>Glomeromycotina</taxon>
        <taxon>Glomeromycetes</taxon>
        <taxon>Glomerales</taxon>
        <taxon>Glomeraceae</taxon>
        <taxon>Funneliformis</taxon>
    </lineage>
</organism>
<keyword evidence="11" id="KW-0811">Translocation</keyword>
<evidence type="ECO:0000256" key="9">
    <source>
        <dbReference type="ARBA" id="ARBA00022927"/>
    </source>
</evidence>
<accession>A0A9W4WHY6</accession>
<feature type="coiled-coil region" evidence="16">
    <location>
        <begin position="337"/>
        <end position="371"/>
    </location>
</feature>
<feature type="region of interest" description="Disordered" evidence="17">
    <location>
        <begin position="108"/>
        <end position="135"/>
    </location>
</feature>
<dbReference type="OrthoDB" id="5331396at2759"/>
<dbReference type="GO" id="GO:0005744">
    <property type="term" value="C:TIM23 mitochondrial import inner membrane translocase complex"/>
    <property type="evidence" value="ECO:0007669"/>
    <property type="project" value="InterPro"/>
</dbReference>
<evidence type="ECO:0000256" key="4">
    <source>
        <dbReference type="ARBA" id="ARBA00013571"/>
    </source>
</evidence>
<name>A0A9W4WHY6_9GLOM</name>
<evidence type="ECO:0000256" key="11">
    <source>
        <dbReference type="ARBA" id="ARBA00023010"/>
    </source>
</evidence>
<keyword evidence="6" id="KW-0813">Transport</keyword>
<keyword evidence="8" id="KW-0999">Mitochondrion inner membrane</keyword>
<evidence type="ECO:0000256" key="3">
    <source>
        <dbReference type="ARBA" id="ARBA00008817"/>
    </source>
</evidence>
<evidence type="ECO:0000256" key="6">
    <source>
        <dbReference type="ARBA" id="ARBA00022448"/>
    </source>
</evidence>
<evidence type="ECO:0000256" key="14">
    <source>
        <dbReference type="ARBA" id="ARBA00030422"/>
    </source>
</evidence>
<dbReference type="PANTHER" id="PTHR12388">
    <property type="entry name" value="MITOCHONDRIA ASSOCIATED GRANULOCYTE MACROPHAGE CSF SIGNALING MOLECULE"/>
    <property type="match status" value="1"/>
</dbReference>
<evidence type="ECO:0000313" key="20">
    <source>
        <dbReference type="Proteomes" id="UP001153678"/>
    </source>
</evidence>
<evidence type="ECO:0000256" key="1">
    <source>
        <dbReference type="ARBA" id="ARBA00004141"/>
    </source>
</evidence>
<comment type="caution">
    <text evidence="19">The sequence shown here is derived from an EMBL/GenBank/DDBJ whole genome shotgun (WGS) entry which is preliminary data.</text>
</comment>
<dbReference type="Pfam" id="PF03656">
    <property type="entry name" value="Pam16"/>
    <property type="match status" value="1"/>
</dbReference>
<evidence type="ECO:0000313" key="19">
    <source>
        <dbReference type="EMBL" id="CAI2163083.1"/>
    </source>
</evidence>
<gene>
    <name evidence="19" type="ORF">FWILDA_LOCUS889</name>
</gene>
<evidence type="ECO:0000256" key="12">
    <source>
        <dbReference type="ARBA" id="ARBA00023128"/>
    </source>
</evidence>
<evidence type="ECO:0000256" key="15">
    <source>
        <dbReference type="ARBA" id="ARBA00031407"/>
    </source>
</evidence>
<comment type="subcellular location">
    <subcellularLocation>
        <location evidence="1">Membrane</location>
        <topology evidence="1">Multi-pass membrane protein</topology>
    </subcellularLocation>
    <subcellularLocation>
        <location evidence="2">Mitochondrion inner membrane</location>
        <topology evidence="2">Peripheral membrane protein</topology>
    </subcellularLocation>
</comment>
<dbReference type="InterPro" id="IPR004895">
    <property type="entry name" value="Prenylated_rab_accept_PRA1"/>
</dbReference>
<sequence length="622" mass="69208">MAKVIVQIIVLGTQIVGKAFVEAYKQAVANAAAGGSATSRMGKDTLSRRTGMSLEEAYQILNLKRDVTNLSKNYEHLFRVNDSSSGGSFYLQSKVVRAKERIDMELAEAKKENKNPQDINEQSSSQSASTGFPDSFPISSERLNFLNRFKTERLGNMRPFNEFFDKERISKPKGMGGLNFIRKLEEPFVFQQYVLTQKQLYTGLIVISIPLLWISSAGSTIFWIVGASATMVLGHASFLEPGVDNDGSSKVLLDFRRKLIKRSFTSTNIVRAAQEESVISTEIGKSVQPTRKPIGGFRGGLIGFLVGLTIAGGAGYYYLLDEYHAASNILLSSVEELQKSTNKVRDYTQKIDRIESELKALQNNAATTDQIKELRGENRKLYDVLNLQHLELKGYVYGIGNNFLRKLSPFIPSRLHFPKGPINEESLVIFVSDFFNIHGSIRALNRPIRVSSDTFHPSPVANRVGRRRKIAPDLAISPTVLYVPKPAVSHPGPPPSDSNGNSHARIVVELANYQYTSSWIAKCQLWMQDVYVRYVFGIKLHKPKDVRDNQGRKYRAMTARLWTQGAGFQEWDFGSIPKSAHIIPNQPIPTNGCTGPGLAGFIINIPVIEVFFNPPTNAPLSG</sequence>
<comment type="similarity">
    <text evidence="3">Belongs to the TIM16/PAM16 family.</text>
</comment>
<reference evidence="19" key="1">
    <citation type="submission" date="2022-08" db="EMBL/GenBank/DDBJ databases">
        <authorList>
            <person name="Kallberg Y."/>
            <person name="Tangrot J."/>
            <person name="Rosling A."/>
        </authorList>
    </citation>
    <scope>NUCLEOTIDE SEQUENCE</scope>
    <source>
        <strain evidence="19">Wild A</strain>
    </source>
</reference>
<evidence type="ECO:0000256" key="17">
    <source>
        <dbReference type="SAM" id="MobiDB-lite"/>
    </source>
</evidence>
<evidence type="ECO:0000256" key="2">
    <source>
        <dbReference type="ARBA" id="ARBA00004637"/>
    </source>
</evidence>
<keyword evidence="13 18" id="KW-0472">Membrane</keyword>
<dbReference type="Gene3D" id="1.10.287.110">
    <property type="entry name" value="DnaJ domain"/>
    <property type="match status" value="1"/>
</dbReference>
<keyword evidence="10 18" id="KW-1133">Transmembrane helix</keyword>
<dbReference type="InterPro" id="IPR005341">
    <property type="entry name" value="Tim16"/>
</dbReference>
<dbReference type="EMBL" id="CAMKVN010000069">
    <property type="protein sequence ID" value="CAI2163083.1"/>
    <property type="molecule type" value="Genomic_DNA"/>
</dbReference>
<dbReference type="Pfam" id="PF03208">
    <property type="entry name" value="PRA1"/>
    <property type="match status" value="1"/>
</dbReference>
<feature type="compositionally biased region" description="Polar residues" evidence="17">
    <location>
        <begin position="116"/>
        <end position="135"/>
    </location>
</feature>
<dbReference type="AlphaFoldDB" id="A0A9W4WHY6"/>
<dbReference type="GO" id="GO:0030150">
    <property type="term" value="P:protein import into mitochondrial matrix"/>
    <property type="evidence" value="ECO:0007669"/>
    <property type="project" value="InterPro"/>
</dbReference>
<keyword evidence="20" id="KW-1185">Reference proteome</keyword>
<keyword evidence="12" id="KW-0496">Mitochondrion</keyword>
<dbReference type="FunFam" id="1.10.287.110:FF:000006">
    <property type="entry name" value="Import inner membrane translocase subunit TIM16"/>
    <property type="match status" value="1"/>
</dbReference>
<dbReference type="InterPro" id="IPR036869">
    <property type="entry name" value="J_dom_sf"/>
</dbReference>
<evidence type="ECO:0000256" key="13">
    <source>
        <dbReference type="ARBA" id="ARBA00023136"/>
    </source>
</evidence>
<evidence type="ECO:0000256" key="18">
    <source>
        <dbReference type="SAM" id="Phobius"/>
    </source>
</evidence>
<feature type="transmembrane region" description="Helical" evidence="18">
    <location>
        <begin position="200"/>
        <end position="225"/>
    </location>
</feature>
<dbReference type="PANTHER" id="PTHR12388:SF0">
    <property type="entry name" value="MITOCHONDRIAL IMPORT INNER MEMBRANE TRANSLOCASE SUBUNIT TIM16"/>
    <property type="match status" value="1"/>
</dbReference>
<evidence type="ECO:0000256" key="16">
    <source>
        <dbReference type="SAM" id="Coils"/>
    </source>
</evidence>
<proteinExistence type="inferred from homology"/>
<dbReference type="Proteomes" id="UP001153678">
    <property type="component" value="Unassembled WGS sequence"/>
</dbReference>
<keyword evidence="16" id="KW-0175">Coiled coil</keyword>
<evidence type="ECO:0000256" key="7">
    <source>
        <dbReference type="ARBA" id="ARBA00022692"/>
    </source>
</evidence>